<evidence type="ECO:0000256" key="1">
    <source>
        <dbReference type="SAM" id="Phobius"/>
    </source>
</evidence>
<sequence length="680" mass="75621">MAGHDYSYVGASAEDIALESKNPHSDVSATKVHSAEPAAPAPRSRYLSRTLVLLFVPAFITAYYYWIWLYLLNRELDDAYKYGSRNEVWVFWSWFIVGVFALDWAAHGLVGVEVAMLETPFFQAPHLIGLFEHSEKTWSGVGGWFRCLTKCIRERNLKGITGMYKSLKTYKLWYLLAFVTLSLYVGLPLSGLTMELSEGYIPNDETPEVVGRSSIDWHSRYNLNGEPIYNRAGNSWKVGSPAMLPGISIIYTQEHVNRGDIEVLKESPNTLPTGPEMPDMFFIPQAEAPVSGRSWGMRATYNCSIVKDVSEFTIIGHYKGSNCYAGRGAVDQDCVNGYFTEGAGNLWSYQEVAGSMQNTYNTVDGVATYDDNQPDPFAPGNSTQPDVFEYAMWQVRTIASYHEVEDFNNTLGSTVAGLDTPFMKASNGSWVADEAYFAARNYTHFSQIGSKVAQKFRIGLAPLDVAAPIGVRCVVRSALGSADVDPSSSSYSGFIREHPTNYTDKRIDMPGPYSRLGFQVEQFLREATVSSVFTSLSIRATKGDNNGVNLLKFATSDELQRSMTLAYGKELLQMVYDGQYSFEDSWQHDGLKGSRKAKVLTAGDVPPLAAVIPMGIWTLMSMVFAIVYGFRRRVADSLSGFSLFRLGVRYGDQLGPEVFTAKEANEVARLWQLPGTLDKM</sequence>
<dbReference type="EMBL" id="WIGO01000565">
    <property type="protein sequence ID" value="KAF6808729.1"/>
    <property type="molecule type" value="Genomic_DNA"/>
</dbReference>
<feature type="transmembrane region" description="Helical" evidence="1">
    <location>
        <begin position="608"/>
        <end position="630"/>
    </location>
</feature>
<keyword evidence="1" id="KW-1133">Transmembrane helix</keyword>
<evidence type="ECO:0000313" key="2">
    <source>
        <dbReference type="EMBL" id="KAF6808729.1"/>
    </source>
</evidence>
<accession>A0A8H6MTR2</accession>
<protein>
    <submittedName>
        <fullName evidence="2">Uncharacterized protein</fullName>
    </submittedName>
</protein>
<feature type="transmembrane region" description="Helical" evidence="1">
    <location>
        <begin position="91"/>
        <end position="112"/>
    </location>
</feature>
<reference evidence="2" key="1">
    <citation type="journal article" date="2020" name="Phytopathology">
        <title>Genome Sequence Resources of Colletotrichum truncatum, C. plurivorum, C. musicola, and C. sojae: Four Species Pathogenic to Soybean (Glycine max).</title>
        <authorList>
            <person name="Rogerio F."/>
            <person name="Boufleur T.R."/>
            <person name="Ciampi-Guillardi M."/>
            <person name="Sukno S.A."/>
            <person name="Thon M.R."/>
            <person name="Massola Junior N.S."/>
            <person name="Baroncelli R."/>
        </authorList>
    </citation>
    <scope>NUCLEOTIDE SEQUENCE</scope>
    <source>
        <strain evidence="2">LFN00145</strain>
    </source>
</reference>
<proteinExistence type="predicted"/>
<name>A0A8H6MTR2_9PEZI</name>
<comment type="caution">
    <text evidence="2">The sequence shown here is derived from an EMBL/GenBank/DDBJ whole genome shotgun (WGS) entry which is preliminary data.</text>
</comment>
<evidence type="ECO:0000313" key="3">
    <source>
        <dbReference type="Proteomes" id="UP000654918"/>
    </source>
</evidence>
<organism evidence="2 3">
    <name type="scientific">Colletotrichum plurivorum</name>
    <dbReference type="NCBI Taxonomy" id="2175906"/>
    <lineage>
        <taxon>Eukaryota</taxon>
        <taxon>Fungi</taxon>
        <taxon>Dikarya</taxon>
        <taxon>Ascomycota</taxon>
        <taxon>Pezizomycotina</taxon>
        <taxon>Sordariomycetes</taxon>
        <taxon>Hypocreomycetidae</taxon>
        <taxon>Glomerellales</taxon>
        <taxon>Glomerellaceae</taxon>
        <taxon>Colletotrichum</taxon>
        <taxon>Colletotrichum orchidearum species complex</taxon>
    </lineage>
</organism>
<gene>
    <name evidence="2" type="ORF">CPLU01_15625</name>
</gene>
<dbReference type="AlphaFoldDB" id="A0A8H6MTR2"/>
<feature type="transmembrane region" description="Helical" evidence="1">
    <location>
        <begin position="172"/>
        <end position="192"/>
    </location>
</feature>
<dbReference type="Proteomes" id="UP000654918">
    <property type="component" value="Unassembled WGS sequence"/>
</dbReference>
<keyword evidence="3" id="KW-1185">Reference proteome</keyword>
<feature type="transmembrane region" description="Helical" evidence="1">
    <location>
        <begin position="51"/>
        <end position="71"/>
    </location>
</feature>
<keyword evidence="1" id="KW-0812">Transmembrane</keyword>
<keyword evidence="1" id="KW-0472">Membrane</keyword>